<dbReference type="Proteomes" id="UP001143910">
    <property type="component" value="Unassembled WGS sequence"/>
</dbReference>
<gene>
    <name evidence="1" type="ORF">NQ176_g1249</name>
</gene>
<reference evidence="1" key="1">
    <citation type="submission" date="2022-08" db="EMBL/GenBank/DDBJ databases">
        <title>Genome Sequence of Lecanicillium fungicola.</title>
        <authorList>
            <person name="Buettner E."/>
        </authorList>
    </citation>
    <scope>NUCLEOTIDE SEQUENCE</scope>
    <source>
        <strain evidence="1">Babe33</strain>
    </source>
</reference>
<proteinExistence type="predicted"/>
<name>A0ACC1NV24_9HYPO</name>
<sequence length="913" mass="105495">MLPLTAAQIESYKQRLRDNESPERRGLDGDTLRSIWKQGNKRRPRPRNDSDNYKISKLRTQRRWQRFCAIIGEEDWKATLKKISFEERGLTDSFFNHLMEDELGRGIGAENTIRVYQRNLKSLYKKYTGREVEETLSEHFLALTAAEITPKHQLRRKPKLKPNMGPEFFMQHMHFIWVRSQRIVPIGLDDIDDVLIRHLCMWTGCREHELVYNKPQNLGKLLKEYDDESDAYTDVEPDPLMFRPSPRRKCWVCGGDNERDHNSELKLLCWEDINFSIIRDPSGNGGRDLLVMTVLLHWHKGENKRVVPTWFPLIEEDIPALCPVTFILAKAIAEGVIEHNGYQTSPEPFFNTKLNDRDVFIQWKKEWMHKPVFRRTINALGEKSDSPQTTHVFNNRSNNLGKEMGLKEKLSQYCYRRGAVQTVDANYRSSVRDQVARHRPGSSIYQDSYHSAMMNAVVQDAFLGRGTRSPILAILNQMGMYRDENAPQFVSDEVMAVIGPSRPVDRLEQELKQMQTSLCETYGRPSKAPVELSQKYKELQTLLRAARQRHRRKTLEMLRENYFKQRNDEELQNQLHGIHKPLEAKRVVYESPERQRVATILGDFDEDLSSEEIVRRKIEAIKSLVAYAFVCEPRQQHKRKYMDEPSSQDQQHKRRKSEATLIQEMTTVETRQLGRPIWPKPVSLTASTEISADMGTFRFLLSCKPRLRAESSFITAKHCYVGDLTPSSASSPIPDDATSTQVVKTIVALEEQLERGYPRREFSRFVNIRVAQLLPQLKQAVKEEVKCGKLCTSKGRGITTIAIDLYSELAAVRSRQAIRHRWRISNRWNILSSGSPILPIVFADAAEAVIQDFSVTLNMLHDYAIEVRSMVTGELQGELAEVLRYIAASTVDAPTPEHLIEPLHQLNITRETS</sequence>
<keyword evidence="2" id="KW-1185">Reference proteome</keyword>
<dbReference type="EMBL" id="JANJQO010000065">
    <property type="protein sequence ID" value="KAJ2982643.1"/>
    <property type="molecule type" value="Genomic_DNA"/>
</dbReference>
<organism evidence="1 2">
    <name type="scientific">Zarea fungicola</name>
    <dbReference type="NCBI Taxonomy" id="93591"/>
    <lineage>
        <taxon>Eukaryota</taxon>
        <taxon>Fungi</taxon>
        <taxon>Dikarya</taxon>
        <taxon>Ascomycota</taxon>
        <taxon>Pezizomycotina</taxon>
        <taxon>Sordariomycetes</taxon>
        <taxon>Hypocreomycetidae</taxon>
        <taxon>Hypocreales</taxon>
        <taxon>Cordycipitaceae</taxon>
        <taxon>Zarea</taxon>
    </lineage>
</organism>
<accession>A0ACC1NV24</accession>
<comment type="caution">
    <text evidence="1">The sequence shown here is derived from an EMBL/GenBank/DDBJ whole genome shotgun (WGS) entry which is preliminary data.</text>
</comment>
<evidence type="ECO:0000313" key="2">
    <source>
        <dbReference type="Proteomes" id="UP001143910"/>
    </source>
</evidence>
<protein>
    <submittedName>
        <fullName evidence="1">Uncharacterized protein</fullName>
    </submittedName>
</protein>
<evidence type="ECO:0000313" key="1">
    <source>
        <dbReference type="EMBL" id="KAJ2982643.1"/>
    </source>
</evidence>